<dbReference type="OrthoDB" id="5581259at2759"/>
<proteinExistence type="inferred from homology"/>
<reference evidence="7 8" key="1">
    <citation type="submission" date="2016-03" db="EMBL/GenBank/DDBJ databases">
        <title>Choanephora cucurbitarum.</title>
        <authorList>
            <person name="Min B."/>
            <person name="Park H."/>
            <person name="Park J.-H."/>
            <person name="Shin H.-D."/>
            <person name="Choi I.-G."/>
        </authorList>
    </citation>
    <scope>NUCLEOTIDE SEQUENCE [LARGE SCALE GENOMIC DNA]</scope>
    <source>
        <strain evidence="7 8">KUS-F28377</strain>
    </source>
</reference>
<feature type="transmembrane region" description="Helical" evidence="6">
    <location>
        <begin position="37"/>
        <end position="55"/>
    </location>
</feature>
<protein>
    <submittedName>
        <fullName evidence="7">Pore membrane protein</fullName>
    </submittedName>
</protein>
<comment type="caution">
    <text evidence="7">The sequence shown here is derived from an EMBL/GenBank/DDBJ whole genome shotgun (WGS) entry which is preliminary data.</text>
</comment>
<dbReference type="EMBL" id="LUGH01000246">
    <property type="protein sequence ID" value="OBZ87106.1"/>
    <property type="molecule type" value="Genomic_DNA"/>
</dbReference>
<evidence type="ECO:0000313" key="7">
    <source>
        <dbReference type="EMBL" id="OBZ87106.1"/>
    </source>
</evidence>
<evidence type="ECO:0000256" key="2">
    <source>
        <dbReference type="ARBA" id="ARBA00007322"/>
    </source>
</evidence>
<keyword evidence="3 6" id="KW-0812">Transmembrane</keyword>
<dbReference type="GO" id="GO:0071786">
    <property type="term" value="P:endoplasmic reticulum tubular network organization"/>
    <property type="evidence" value="ECO:0007669"/>
    <property type="project" value="TreeGrafter"/>
</dbReference>
<evidence type="ECO:0000313" key="8">
    <source>
        <dbReference type="Proteomes" id="UP000093000"/>
    </source>
</evidence>
<dbReference type="GO" id="GO:0005783">
    <property type="term" value="C:endoplasmic reticulum"/>
    <property type="evidence" value="ECO:0007669"/>
    <property type="project" value="TreeGrafter"/>
</dbReference>
<keyword evidence="4 6" id="KW-1133">Transmembrane helix</keyword>
<dbReference type="GO" id="GO:0016020">
    <property type="term" value="C:membrane"/>
    <property type="evidence" value="ECO:0007669"/>
    <property type="project" value="UniProtKB-SubCell"/>
</dbReference>
<gene>
    <name evidence="7" type="primary">POM33</name>
    <name evidence="7" type="ORF">A0J61_04839</name>
</gene>
<dbReference type="InterPro" id="IPR051645">
    <property type="entry name" value="PER33/POM33_regulator"/>
</dbReference>
<dbReference type="InterPro" id="IPR005344">
    <property type="entry name" value="TMEM33/Pom33"/>
</dbReference>
<dbReference type="AlphaFoldDB" id="A0A1C7NEY2"/>
<feature type="transmembrane region" description="Helical" evidence="6">
    <location>
        <begin position="75"/>
        <end position="103"/>
    </location>
</feature>
<evidence type="ECO:0000256" key="3">
    <source>
        <dbReference type="ARBA" id="ARBA00022692"/>
    </source>
</evidence>
<dbReference type="GO" id="GO:0061024">
    <property type="term" value="P:membrane organization"/>
    <property type="evidence" value="ECO:0007669"/>
    <property type="project" value="TreeGrafter"/>
</dbReference>
<feature type="transmembrane region" description="Helical" evidence="6">
    <location>
        <begin position="6"/>
        <end position="25"/>
    </location>
</feature>
<keyword evidence="5 6" id="KW-0472">Membrane</keyword>
<evidence type="ECO:0000256" key="1">
    <source>
        <dbReference type="ARBA" id="ARBA00004141"/>
    </source>
</evidence>
<sequence length="221" mass="25931">QGQFYWWLGHIFVLFNGLVYFSSILSFHTNPLFYKRAFASVFVSYSTVLYHIISTKNPTFKMLLSNQNMHYLIMAFYWYSSTPIAVTLVPFFLSSLVHCIAYIQSELISRLPDTSLLAKDQLSSYLQQWIQRHYKSVKQWIAYTEVVFIPAYLIIHVILWRVSILALIVYSYFLQSRYTQSTEIQATVHQTVDYLDSRLLNKHQPALITNVYSAIKQLVVL</sequence>
<evidence type="ECO:0000256" key="5">
    <source>
        <dbReference type="ARBA" id="ARBA00023136"/>
    </source>
</evidence>
<feature type="transmembrane region" description="Helical" evidence="6">
    <location>
        <begin position="140"/>
        <end position="173"/>
    </location>
</feature>
<name>A0A1C7NEY2_9FUNG</name>
<dbReference type="PANTHER" id="PTHR12703">
    <property type="entry name" value="TRANSMEMBRANE PROTEIN 33"/>
    <property type="match status" value="1"/>
</dbReference>
<feature type="non-terminal residue" evidence="7">
    <location>
        <position position="1"/>
    </location>
</feature>
<evidence type="ECO:0000256" key="4">
    <source>
        <dbReference type="ARBA" id="ARBA00022989"/>
    </source>
</evidence>
<dbReference type="Pfam" id="PF03661">
    <property type="entry name" value="TMEM33_Pom33"/>
    <property type="match status" value="1"/>
</dbReference>
<dbReference type="STRING" id="101091.A0A1C7NEY2"/>
<dbReference type="PANTHER" id="PTHR12703:SF4">
    <property type="entry name" value="TRANSMEMBRANE PROTEIN 33"/>
    <property type="match status" value="1"/>
</dbReference>
<accession>A0A1C7NEY2</accession>
<organism evidence="7 8">
    <name type="scientific">Choanephora cucurbitarum</name>
    <dbReference type="NCBI Taxonomy" id="101091"/>
    <lineage>
        <taxon>Eukaryota</taxon>
        <taxon>Fungi</taxon>
        <taxon>Fungi incertae sedis</taxon>
        <taxon>Mucoromycota</taxon>
        <taxon>Mucoromycotina</taxon>
        <taxon>Mucoromycetes</taxon>
        <taxon>Mucorales</taxon>
        <taxon>Mucorineae</taxon>
        <taxon>Choanephoraceae</taxon>
        <taxon>Choanephoroideae</taxon>
        <taxon>Choanephora</taxon>
    </lineage>
</organism>
<evidence type="ECO:0000256" key="6">
    <source>
        <dbReference type="SAM" id="Phobius"/>
    </source>
</evidence>
<keyword evidence="8" id="KW-1185">Reference proteome</keyword>
<comment type="similarity">
    <text evidence="2">Belongs to the PER33/POM33 family.</text>
</comment>
<dbReference type="Proteomes" id="UP000093000">
    <property type="component" value="Unassembled WGS sequence"/>
</dbReference>
<comment type="subcellular location">
    <subcellularLocation>
        <location evidence="1">Membrane</location>
        <topology evidence="1">Multi-pass membrane protein</topology>
    </subcellularLocation>
</comment>
<dbReference type="InParanoid" id="A0A1C7NEY2"/>